<evidence type="ECO:0000313" key="2">
    <source>
        <dbReference type="Proteomes" id="UP000308600"/>
    </source>
</evidence>
<reference evidence="1 2" key="1">
    <citation type="journal article" date="2019" name="Nat. Ecol. Evol.">
        <title>Megaphylogeny resolves global patterns of mushroom evolution.</title>
        <authorList>
            <person name="Varga T."/>
            <person name="Krizsan K."/>
            <person name="Foldi C."/>
            <person name="Dima B."/>
            <person name="Sanchez-Garcia M."/>
            <person name="Sanchez-Ramirez S."/>
            <person name="Szollosi G.J."/>
            <person name="Szarkandi J.G."/>
            <person name="Papp V."/>
            <person name="Albert L."/>
            <person name="Andreopoulos W."/>
            <person name="Angelini C."/>
            <person name="Antonin V."/>
            <person name="Barry K.W."/>
            <person name="Bougher N.L."/>
            <person name="Buchanan P."/>
            <person name="Buyck B."/>
            <person name="Bense V."/>
            <person name="Catcheside P."/>
            <person name="Chovatia M."/>
            <person name="Cooper J."/>
            <person name="Damon W."/>
            <person name="Desjardin D."/>
            <person name="Finy P."/>
            <person name="Geml J."/>
            <person name="Haridas S."/>
            <person name="Hughes K."/>
            <person name="Justo A."/>
            <person name="Karasinski D."/>
            <person name="Kautmanova I."/>
            <person name="Kiss B."/>
            <person name="Kocsube S."/>
            <person name="Kotiranta H."/>
            <person name="LaButti K.M."/>
            <person name="Lechner B.E."/>
            <person name="Liimatainen K."/>
            <person name="Lipzen A."/>
            <person name="Lukacs Z."/>
            <person name="Mihaltcheva S."/>
            <person name="Morgado L.N."/>
            <person name="Niskanen T."/>
            <person name="Noordeloos M.E."/>
            <person name="Ohm R.A."/>
            <person name="Ortiz-Santana B."/>
            <person name="Ovrebo C."/>
            <person name="Racz N."/>
            <person name="Riley R."/>
            <person name="Savchenko A."/>
            <person name="Shiryaev A."/>
            <person name="Soop K."/>
            <person name="Spirin V."/>
            <person name="Szebenyi C."/>
            <person name="Tomsovsky M."/>
            <person name="Tulloss R.E."/>
            <person name="Uehling J."/>
            <person name="Grigoriev I.V."/>
            <person name="Vagvolgyi C."/>
            <person name="Papp T."/>
            <person name="Martin F.M."/>
            <person name="Miettinen O."/>
            <person name="Hibbett D.S."/>
            <person name="Nagy L.G."/>
        </authorList>
    </citation>
    <scope>NUCLEOTIDE SEQUENCE [LARGE SCALE GENOMIC DNA]</scope>
    <source>
        <strain evidence="1 2">NL-1719</strain>
    </source>
</reference>
<accession>A0ACD3A5J3</accession>
<dbReference type="Proteomes" id="UP000308600">
    <property type="component" value="Unassembled WGS sequence"/>
</dbReference>
<name>A0ACD3A5J3_9AGAR</name>
<dbReference type="EMBL" id="ML208714">
    <property type="protein sequence ID" value="TFK60936.1"/>
    <property type="molecule type" value="Genomic_DNA"/>
</dbReference>
<keyword evidence="2" id="KW-1185">Reference proteome</keyword>
<protein>
    <submittedName>
        <fullName evidence="1">Phosphoglycerate mutase-like protein</fullName>
    </submittedName>
</protein>
<gene>
    <name evidence="1" type="ORF">BDN72DRAFT_489947</name>
</gene>
<proteinExistence type="predicted"/>
<evidence type="ECO:0000313" key="1">
    <source>
        <dbReference type="EMBL" id="TFK60936.1"/>
    </source>
</evidence>
<sequence length="710" mass="77824">MSTSASSSDFEADVQRQPLDARVPFTHAEAPEPTVVLPSLPHQNGKPITGSPVPEAQNHPRLLPPYVPPRNYASIATSNGHAPEYTPPFTQRSPFFGPLTPSNSSEASSSTTKHWAYSIDPYAISRVRRPAWLITATNPPKSPFWSRKSVWISAAMFFLSVFLAFVVPSISRKDVVAFSRSTIGLAMVQVALLRSWIPGASAQSFDFAPKYYPPASNDLNNFTVVLDGHGAPGIFNSSLTKPEDYGVYNWCNMPHVRKREYIQPPKEYQLEYVEIIHRHHKRTPYSSNTFFKEGIKWDCDGVGPLYGGVFPRGAGHVQWQAVQDPNNPFSSTMAPGFINSTCQFPQITPEGLKDSVVHGTDLKTVYFPLLNLPKAFDPSLFSFRVTNNVITSQIASALLQGLFPGIDNSRVPPVSIQPSNIDSLEPTYSCPKANSIRNDYTTGSQGSVWLDHLTKTASLYGKLDKVSGINPSDSGWHASFDHYYDNMSAKQCHDKTFPCSTSDSSLCVPQDDANTVYRIGNWEYNYIYRTAPQSAAYAALRFGGWMLELKARLLSKVAPHGKQPSNKIKYAHNVAHDGSISALLGFLQVERMVWPGMGSEVVFELYSKSSSSPPPPPPNNPHHGNGLSAQTDSTDSQAPSASSTDSSSTTSSSTASTSSDVSRYFVRVLWNGQPMLTSTPLALLDMIPLNDFLNYISGMVGSDLLAACNS</sequence>
<organism evidence="1 2">
    <name type="scientific">Pluteus cervinus</name>
    <dbReference type="NCBI Taxonomy" id="181527"/>
    <lineage>
        <taxon>Eukaryota</taxon>
        <taxon>Fungi</taxon>
        <taxon>Dikarya</taxon>
        <taxon>Basidiomycota</taxon>
        <taxon>Agaricomycotina</taxon>
        <taxon>Agaricomycetes</taxon>
        <taxon>Agaricomycetidae</taxon>
        <taxon>Agaricales</taxon>
        <taxon>Pluteineae</taxon>
        <taxon>Pluteaceae</taxon>
        <taxon>Pluteus</taxon>
    </lineage>
</organism>